<feature type="active site" evidence="3">
    <location>
        <position position="246"/>
    </location>
</feature>
<comment type="caution">
    <text evidence="6">The sequence shown here is derived from an EMBL/GenBank/DDBJ whole genome shotgun (WGS) entry which is preliminary data.</text>
</comment>
<dbReference type="EMBL" id="QRAN01000006">
    <property type="protein sequence ID" value="RLQ22379.1"/>
    <property type="molecule type" value="Genomic_DNA"/>
</dbReference>
<dbReference type="FunFam" id="3.40.309.10:FF:000012">
    <property type="entry name" value="Betaine aldehyde dehydrogenase"/>
    <property type="match status" value="1"/>
</dbReference>
<evidence type="ECO:0000256" key="1">
    <source>
        <dbReference type="ARBA" id="ARBA00009986"/>
    </source>
</evidence>
<evidence type="ECO:0000256" key="2">
    <source>
        <dbReference type="ARBA" id="ARBA00023002"/>
    </source>
</evidence>
<dbReference type="PANTHER" id="PTHR42804">
    <property type="entry name" value="ALDEHYDE DEHYDROGENASE"/>
    <property type="match status" value="1"/>
</dbReference>
<evidence type="ECO:0000313" key="6">
    <source>
        <dbReference type="EMBL" id="RLQ22379.1"/>
    </source>
</evidence>
<dbReference type="InterPro" id="IPR016163">
    <property type="entry name" value="Ald_DH_C"/>
</dbReference>
<dbReference type="InterPro" id="IPR016161">
    <property type="entry name" value="Ald_DH/histidinol_DH"/>
</dbReference>
<evidence type="ECO:0000256" key="4">
    <source>
        <dbReference type="RuleBase" id="RU003345"/>
    </source>
</evidence>
<dbReference type="AlphaFoldDB" id="A0A3L7E0C8"/>
<dbReference type="FunFam" id="3.40.605.10:FF:000007">
    <property type="entry name" value="NAD/NADP-dependent betaine aldehyde dehydrogenase"/>
    <property type="match status" value="1"/>
</dbReference>
<comment type="similarity">
    <text evidence="1 4">Belongs to the aldehyde dehydrogenase family.</text>
</comment>
<gene>
    <name evidence="6" type="ORF">DWB85_07075</name>
</gene>
<dbReference type="InterPro" id="IPR016162">
    <property type="entry name" value="Ald_DH_N"/>
</dbReference>
<dbReference type="SUPFAM" id="SSF53720">
    <property type="entry name" value="ALDH-like"/>
    <property type="match status" value="1"/>
</dbReference>
<accession>A0A3L7E0C8</accession>
<dbReference type="InterPro" id="IPR015590">
    <property type="entry name" value="Aldehyde_DH_dom"/>
</dbReference>
<dbReference type="PANTHER" id="PTHR42804:SF1">
    <property type="entry name" value="ALDEHYDE DEHYDROGENASE-RELATED"/>
    <property type="match status" value="1"/>
</dbReference>
<dbReference type="Gene3D" id="3.40.605.10">
    <property type="entry name" value="Aldehyde Dehydrogenase, Chain A, domain 1"/>
    <property type="match status" value="1"/>
</dbReference>
<dbReference type="Proteomes" id="UP000265509">
    <property type="component" value="Unassembled WGS sequence"/>
</dbReference>
<dbReference type="GO" id="GO:0016620">
    <property type="term" value="F:oxidoreductase activity, acting on the aldehyde or oxo group of donors, NAD or NADP as acceptor"/>
    <property type="evidence" value="ECO:0007669"/>
    <property type="project" value="InterPro"/>
</dbReference>
<keyword evidence="2 4" id="KW-0560">Oxidoreductase</keyword>
<dbReference type="Pfam" id="PF00171">
    <property type="entry name" value="Aldedh"/>
    <property type="match status" value="1"/>
</dbReference>
<proteinExistence type="inferred from homology"/>
<keyword evidence="7" id="KW-1185">Reference proteome</keyword>
<dbReference type="RefSeq" id="WP_117953520.1">
    <property type="nucleotide sequence ID" value="NZ_QRAN01000006.1"/>
</dbReference>
<evidence type="ECO:0000256" key="3">
    <source>
        <dbReference type="PROSITE-ProRule" id="PRU10007"/>
    </source>
</evidence>
<evidence type="ECO:0000313" key="7">
    <source>
        <dbReference type="Proteomes" id="UP000265509"/>
    </source>
</evidence>
<evidence type="ECO:0000259" key="5">
    <source>
        <dbReference type="Pfam" id="PF00171"/>
    </source>
</evidence>
<dbReference type="PROSITE" id="PS00687">
    <property type="entry name" value="ALDEHYDE_DEHYDR_GLU"/>
    <property type="match status" value="1"/>
</dbReference>
<protein>
    <submittedName>
        <fullName evidence="6">Aldehyde dehydrogenase family protein</fullName>
    </submittedName>
</protein>
<name>A0A3L7E0C8_9GAMM</name>
<dbReference type="InterPro" id="IPR029510">
    <property type="entry name" value="Ald_DH_CS_GLU"/>
</dbReference>
<dbReference type="Gene3D" id="3.40.309.10">
    <property type="entry name" value="Aldehyde Dehydrogenase, Chain A, domain 2"/>
    <property type="match status" value="1"/>
</dbReference>
<feature type="domain" description="Aldehyde dehydrogenase" evidence="5">
    <location>
        <begin position="13"/>
        <end position="471"/>
    </location>
</feature>
<dbReference type="OrthoDB" id="5887723at2"/>
<sequence>MRNYQKFYIDGQWVTPEGAIELDVINPCTEERAGVIALGNEAHVNQAVAAARAAFPAWSRTTREERVEVLQRICSIYERRLQEMAEAITDEMGAPLTNVSLTMQAPAGLGHFMTTTEILQNFEFEKTMGTTTVVHEPAGVCALITPWNWPINQIACKVAPALAAGCTMVLKPSEVAPFSAYLMAEIIDEAGVPPGVFNLVNGDGPGVGSPLTAHPDIDFVSFTGSTRAGTMISKAAADTVKGVALELGGKSANIILDDADLEQAVTHGVSTMMLNSGQSCNAPSRMLVPASRLEEAEAIAGAICGQIVVGDTRDEATTMGPLASKVHFDKVQGLIKTGIEEGAKLVCGGPGLPDSVQRGYFTQPTVFSAVNNQMTIAREEIFGPVLCMIPYETEEDAVDIANDTLFGLSGYVFGGDKERVRAVARRLRTGNVHLNGAGPDFQAPFGGYRQSGVGREWGIYGFEEFLEVKAILGDREAEA</sequence>
<organism evidence="6 7">
    <name type="scientific">Seongchinamella sediminis</name>
    <dbReference type="NCBI Taxonomy" id="2283635"/>
    <lineage>
        <taxon>Bacteria</taxon>
        <taxon>Pseudomonadati</taxon>
        <taxon>Pseudomonadota</taxon>
        <taxon>Gammaproteobacteria</taxon>
        <taxon>Cellvibrionales</taxon>
        <taxon>Halieaceae</taxon>
        <taxon>Seongchinamella</taxon>
    </lineage>
</organism>
<dbReference type="CDD" id="cd07138">
    <property type="entry name" value="ALDH_CddD_SSP0762"/>
    <property type="match status" value="1"/>
</dbReference>
<reference evidence="6 7" key="1">
    <citation type="submission" date="2018-07" db="EMBL/GenBank/DDBJ databases">
        <title>Halioglobus sp. genome submission.</title>
        <authorList>
            <person name="Ye M.-Q."/>
            <person name="Du Z.-J."/>
        </authorList>
    </citation>
    <scope>NUCLEOTIDE SEQUENCE [LARGE SCALE GENOMIC DNA]</scope>
    <source>
        <strain evidence="6 7">U0301</strain>
    </source>
</reference>